<dbReference type="InterPro" id="IPR038765">
    <property type="entry name" value="Papain-like_cys_pep_sf"/>
</dbReference>
<feature type="domain" description="Ubiquitin-like protease family profile" evidence="4">
    <location>
        <begin position="156"/>
        <end position="267"/>
    </location>
</feature>
<dbReference type="PANTHER" id="PTHR33018:SF31">
    <property type="entry name" value="TRANSPOSASE, PTTA_EN_SPM, PLANT"/>
    <property type="match status" value="1"/>
</dbReference>
<evidence type="ECO:0000259" key="4">
    <source>
        <dbReference type="Pfam" id="PF02902"/>
    </source>
</evidence>
<evidence type="ECO:0000313" key="6">
    <source>
        <dbReference type="Proteomes" id="UP001227230"/>
    </source>
</evidence>
<organism evidence="5 6">
    <name type="scientific">Vitis vinifera</name>
    <name type="common">Grape</name>
    <dbReference type="NCBI Taxonomy" id="29760"/>
    <lineage>
        <taxon>Eukaryota</taxon>
        <taxon>Viridiplantae</taxon>
        <taxon>Streptophyta</taxon>
        <taxon>Embryophyta</taxon>
        <taxon>Tracheophyta</taxon>
        <taxon>Spermatophyta</taxon>
        <taxon>Magnoliopsida</taxon>
        <taxon>eudicotyledons</taxon>
        <taxon>Gunneridae</taxon>
        <taxon>Pentapetalae</taxon>
        <taxon>rosids</taxon>
        <taxon>Vitales</taxon>
        <taxon>Vitaceae</taxon>
        <taxon>Viteae</taxon>
        <taxon>Vitis</taxon>
    </lineage>
</organism>
<dbReference type="Proteomes" id="UP001227230">
    <property type="component" value="Chromosome 10"/>
</dbReference>
<dbReference type="PANTHER" id="PTHR33018">
    <property type="entry name" value="OS10G0338966 PROTEIN-RELATED"/>
    <property type="match status" value="1"/>
</dbReference>
<dbReference type="EMBL" id="CP126657">
    <property type="protein sequence ID" value="WJZ96964.1"/>
    <property type="molecule type" value="Genomic_DNA"/>
</dbReference>
<keyword evidence="3" id="KW-0378">Hydrolase</keyword>
<evidence type="ECO:0000256" key="2">
    <source>
        <dbReference type="ARBA" id="ARBA00022670"/>
    </source>
</evidence>
<dbReference type="InterPro" id="IPR003653">
    <property type="entry name" value="Peptidase_C48_C"/>
</dbReference>
<gene>
    <name evidence="5" type="ORF">VitviT2T_015603</name>
</gene>
<evidence type="ECO:0000256" key="3">
    <source>
        <dbReference type="ARBA" id="ARBA00022801"/>
    </source>
</evidence>
<protein>
    <recommendedName>
        <fullName evidence="4">Ubiquitin-like protease family profile domain-containing protein</fullName>
    </recommendedName>
</protein>
<evidence type="ECO:0000313" key="5">
    <source>
        <dbReference type="EMBL" id="WJZ96964.1"/>
    </source>
</evidence>
<dbReference type="Gene3D" id="3.40.395.10">
    <property type="entry name" value="Adenoviral Proteinase, Chain A"/>
    <property type="match status" value="1"/>
</dbReference>
<dbReference type="Pfam" id="PF02902">
    <property type="entry name" value="Peptidase_C48"/>
    <property type="match status" value="1"/>
</dbReference>
<dbReference type="SUPFAM" id="SSF54001">
    <property type="entry name" value="Cysteine proteinases"/>
    <property type="match status" value="1"/>
</dbReference>
<evidence type="ECO:0000256" key="1">
    <source>
        <dbReference type="ARBA" id="ARBA00005234"/>
    </source>
</evidence>
<proteinExistence type="inferred from homology"/>
<reference evidence="5 6" key="1">
    <citation type="journal article" date="2023" name="Hortic Res">
        <title>The complete reference genome for grapevine (Vitis vinifera L.) genetics and breeding.</title>
        <authorList>
            <person name="Shi X."/>
            <person name="Cao S."/>
            <person name="Wang X."/>
            <person name="Huang S."/>
            <person name="Wang Y."/>
            <person name="Liu Z."/>
            <person name="Liu W."/>
            <person name="Leng X."/>
            <person name="Peng Y."/>
            <person name="Wang N."/>
            <person name="Wang Y."/>
            <person name="Ma Z."/>
            <person name="Xu X."/>
            <person name="Zhang F."/>
            <person name="Xue H."/>
            <person name="Zhong H."/>
            <person name="Wang Y."/>
            <person name="Zhang K."/>
            <person name="Velt A."/>
            <person name="Avia K."/>
            <person name="Holtgrawe D."/>
            <person name="Grimplet J."/>
            <person name="Matus J.T."/>
            <person name="Ware D."/>
            <person name="Wu X."/>
            <person name="Wang H."/>
            <person name="Liu C."/>
            <person name="Fang Y."/>
            <person name="Rustenholz C."/>
            <person name="Cheng Z."/>
            <person name="Xiao H."/>
            <person name="Zhou Y."/>
        </authorList>
    </citation>
    <scope>NUCLEOTIDE SEQUENCE [LARGE SCALE GENOMIC DNA]</scope>
    <source>
        <strain evidence="6">cv. Pinot noir / PN40024</strain>
        <tissue evidence="5">Leaf</tissue>
    </source>
</reference>
<comment type="similarity">
    <text evidence="1">Belongs to the peptidase C48 family.</text>
</comment>
<sequence>MQVRKCELAIGTKENIVAGGTIILECGPNYLVVVDVPYDSSAPLPIPIPGQTTTVGAAIGYQVLWPTDLVIIRTPILASKKAKKQKVNEVEVKSKGEKPQDMKIFETLVGLMLSTSRTHPINFLDDVFSESFKTFMMKEDMEMIISSKEVSSNCILYYIWHLHRKLIDAKQAERYVFVNPALVSKAGMGEGSKENRSRVIADRLKNTKHAEYMLIPYNPDFHWVLVALEMKKMIAYYLDPMACQPCDDLKDIGNMTPTNNSKYIIKRILRLSI</sequence>
<keyword evidence="2" id="KW-0645">Protease</keyword>
<keyword evidence="6" id="KW-1185">Reference proteome</keyword>
<accession>A0ABY9CN84</accession>
<name>A0ABY9CN84_VITVI</name>